<reference evidence="3 4" key="1">
    <citation type="journal article" date="2014" name="Int. J. Syst. Evol. Microbiol.">
        <title>Complete genome sequence of Corynebacterium casei LMG S-19264T (=DSM 44701T), isolated from a smear-ripened cheese.</title>
        <authorList>
            <consortium name="US DOE Joint Genome Institute (JGI-PGF)"/>
            <person name="Walter F."/>
            <person name="Albersmeier A."/>
            <person name="Kalinowski J."/>
            <person name="Ruckert C."/>
        </authorList>
    </citation>
    <scope>NUCLEOTIDE SEQUENCE [LARGE SCALE GENOMIC DNA]</scope>
    <source>
        <strain evidence="3 4">CGMCC 1.16330</strain>
    </source>
</reference>
<dbReference type="CDD" id="cd05233">
    <property type="entry name" value="SDR_c"/>
    <property type="match status" value="1"/>
</dbReference>
<dbReference type="SUPFAM" id="SSF51735">
    <property type="entry name" value="NAD(P)-binding Rossmann-fold domains"/>
    <property type="match status" value="1"/>
</dbReference>
<dbReference type="PANTHER" id="PTHR42760:SF133">
    <property type="entry name" value="3-OXOACYL-[ACYL-CARRIER-PROTEIN] REDUCTASE"/>
    <property type="match status" value="1"/>
</dbReference>
<evidence type="ECO:0000256" key="1">
    <source>
        <dbReference type="ARBA" id="ARBA00006484"/>
    </source>
</evidence>
<dbReference type="Gene3D" id="3.40.50.720">
    <property type="entry name" value="NAD(P)-binding Rossmann-like Domain"/>
    <property type="match status" value="1"/>
</dbReference>
<keyword evidence="4" id="KW-1185">Reference proteome</keyword>
<evidence type="ECO:0000313" key="3">
    <source>
        <dbReference type="EMBL" id="GGG23514.1"/>
    </source>
</evidence>
<dbReference type="RefSeq" id="WP_188898850.1">
    <property type="nucleotide sequence ID" value="NZ_BMKS01000002.1"/>
</dbReference>
<dbReference type="EMBL" id="BMKS01000002">
    <property type="protein sequence ID" value="GGG23514.1"/>
    <property type="molecule type" value="Genomic_DNA"/>
</dbReference>
<dbReference type="PANTHER" id="PTHR42760">
    <property type="entry name" value="SHORT-CHAIN DEHYDROGENASES/REDUCTASES FAMILY MEMBER"/>
    <property type="match status" value="1"/>
</dbReference>
<protein>
    <submittedName>
        <fullName evidence="3">Short-chain dehydrogenase/reductase</fullName>
    </submittedName>
</protein>
<comment type="caution">
    <text evidence="3">The sequence shown here is derived from an EMBL/GenBank/DDBJ whole genome shotgun (WGS) entry which is preliminary data.</text>
</comment>
<dbReference type="Proteomes" id="UP000597507">
    <property type="component" value="Unassembled WGS sequence"/>
</dbReference>
<evidence type="ECO:0000256" key="2">
    <source>
        <dbReference type="ARBA" id="ARBA00023002"/>
    </source>
</evidence>
<dbReference type="PROSITE" id="PS00061">
    <property type="entry name" value="ADH_SHORT"/>
    <property type="match status" value="1"/>
</dbReference>
<dbReference type="GO" id="GO:0048038">
    <property type="term" value="F:quinone binding"/>
    <property type="evidence" value="ECO:0007669"/>
    <property type="project" value="TreeGrafter"/>
</dbReference>
<dbReference type="FunFam" id="3.40.50.720:FF:000084">
    <property type="entry name" value="Short-chain dehydrogenase reductase"/>
    <property type="match status" value="1"/>
</dbReference>
<comment type="similarity">
    <text evidence="1">Belongs to the short-chain dehydrogenases/reductases (SDR) family.</text>
</comment>
<dbReference type="InterPro" id="IPR036291">
    <property type="entry name" value="NAD(P)-bd_dom_sf"/>
</dbReference>
<dbReference type="AlphaFoldDB" id="A0A8J2Z9T9"/>
<dbReference type="InterPro" id="IPR002347">
    <property type="entry name" value="SDR_fam"/>
</dbReference>
<dbReference type="GO" id="GO:0006633">
    <property type="term" value="P:fatty acid biosynthetic process"/>
    <property type="evidence" value="ECO:0007669"/>
    <property type="project" value="TreeGrafter"/>
</dbReference>
<gene>
    <name evidence="3" type="ORF">GCM10010964_09580</name>
</gene>
<name>A0A8J2Z9T9_9PROT</name>
<dbReference type="PRINTS" id="PR00081">
    <property type="entry name" value="GDHRDH"/>
</dbReference>
<dbReference type="InterPro" id="IPR020904">
    <property type="entry name" value="Sc_DH/Rdtase_CS"/>
</dbReference>
<dbReference type="GO" id="GO:0016616">
    <property type="term" value="F:oxidoreductase activity, acting on the CH-OH group of donors, NAD or NADP as acceptor"/>
    <property type="evidence" value="ECO:0007669"/>
    <property type="project" value="TreeGrafter"/>
</dbReference>
<dbReference type="PRINTS" id="PR00080">
    <property type="entry name" value="SDRFAMILY"/>
</dbReference>
<dbReference type="Pfam" id="PF13561">
    <property type="entry name" value="adh_short_C2"/>
    <property type="match status" value="1"/>
</dbReference>
<accession>A0A8J2Z9T9</accession>
<evidence type="ECO:0000313" key="4">
    <source>
        <dbReference type="Proteomes" id="UP000597507"/>
    </source>
</evidence>
<keyword evidence="2" id="KW-0560">Oxidoreductase</keyword>
<proteinExistence type="inferred from homology"/>
<organism evidence="3 4">
    <name type="scientific">Caldovatus sediminis</name>
    <dbReference type="NCBI Taxonomy" id="2041189"/>
    <lineage>
        <taxon>Bacteria</taxon>
        <taxon>Pseudomonadati</taxon>
        <taxon>Pseudomonadota</taxon>
        <taxon>Alphaproteobacteria</taxon>
        <taxon>Acetobacterales</taxon>
        <taxon>Roseomonadaceae</taxon>
        <taxon>Caldovatus</taxon>
    </lineage>
</organism>
<sequence length="256" mass="26760">MITYDLKGRTALVTGGASGIGLATAELLAASGCKVAINHLADDPRGPEQVGRLRGLGRDVIGAPGNVGDAADCVRMVERAVAELGRLDYLVNNAGTPGTRTVIRPDEFDRLTEELWNTVLQVNLLGVFRCTKAAAPALRAARGAVVNVASIAGLDSPGSSMAYGATKAGVISLTKNLARGLAPEVRVNAVAPGAVDSSWMVEWTEERRRASAEKALLKRRCRPEDLAEVMVFLLAGAAMVTGQTVVVDGGLTLESR</sequence>